<organism evidence="1 2">
    <name type="scientific">Paenibacillus cellulosilyticus</name>
    <dbReference type="NCBI Taxonomy" id="375489"/>
    <lineage>
        <taxon>Bacteria</taxon>
        <taxon>Bacillati</taxon>
        <taxon>Bacillota</taxon>
        <taxon>Bacilli</taxon>
        <taxon>Bacillales</taxon>
        <taxon>Paenibacillaceae</taxon>
        <taxon>Paenibacillus</taxon>
    </lineage>
</organism>
<comment type="caution">
    <text evidence="1">The sequence shown here is derived from an EMBL/GenBank/DDBJ whole genome shotgun (WGS) entry which is preliminary data.</text>
</comment>
<sequence>FFMAKKGQTFTRYDEATKLEAVRLRLEEQWSYSMIMNKLGIKSESQILNWVRKYESGESFEDYRGRWNKKQFSSVEEENAYLKAQVEYLKKLNPNLHGEGSWISKPGSSPFEK</sequence>
<dbReference type="GO" id="GO:0004803">
    <property type="term" value="F:transposase activity"/>
    <property type="evidence" value="ECO:0007669"/>
    <property type="project" value="InterPro"/>
</dbReference>
<proteinExistence type="predicted"/>
<feature type="non-terminal residue" evidence="1">
    <location>
        <position position="1"/>
    </location>
</feature>
<evidence type="ECO:0000313" key="2">
    <source>
        <dbReference type="Proteomes" id="UP000246635"/>
    </source>
</evidence>
<dbReference type="Pfam" id="PF01527">
    <property type="entry name" value="HTH_Tnp_1"/>
    <property type="match status" value="1"/>
</dbReference>
<dbReference type="GO" id="GO:0003677">
    <property type="term" value="F:DNA binding"/>
    <property type="evidence" value="ECO:0007669"/>
    <property type="project" value="InterPro"/>
</dbReference>
<dbReference type="EMBL" id="QGTQ01000075">
    <property type="protein sequence ID" value="PWV86605.1"/>
    <property type="molecule type" value="Genomic_DNA"/>
</dbReference>
<dbReference type="Gene3D" id="1.10.10.60">
    <property type="entry name" value="Homeodomain-like"/>
    <property type="match status" value="1"/>
</dbReference>
<reference evidence="1 2" key="1">
    <citation type="submission" date="2018-05" db="EMBL/GenBank/DDBJ databases">
        <title>Genomic Encyclopedia of Type Strains, Phase III (KMG-III): the genomes of soil and plant-associated and newly described type strains.</title>
        <authorList>
            <person name="Whitman W."/>
        </authorList>
    </citation>
    <scope>NUCLEOTIDE SEQUENCE [LARGE SCALE GENOMIC DNA]</scope>
    <source>
        <strain evidence="1 2">CECT 5696</strain>
    </source>
</reference>
<gene>
    <name evidence="1" type="ORF">DFQ01_1751</name>
</gene>
<evidence type="ECO:0000313" key="1">
    <source>
        <dbReference type="EMBL" id="PWV86605.1"/>
    </source>
</evidence>
<dbReference type="Proteomes" id="UP000246635">
    <property type="component" value="Unassembled WGS sequence"/>
</dbReference>
<dbReference type="InterPro" id="IPR002514">
    <property type="entry name" value="Transposase_8"/>
</dbReference>
<keyword evidence="2" id="KW-1185">Reference proteome</keyword>
<dbReference type="GO" id="GO:0006313">
    <property type="term" value="P:DNA transposition"/>
    <property type="evidence" value="ECO:0007669"/>
    <property type="project" value="InterPro"/>
</dbReference>
<dbReference type="InterPro" id="IPR009057">
    <property type="entry name" value="Homeodomain-like_sf"/>
</dbReference>
<dbReference type="AlphaFoldDB" id="A0A2V2YA19"/>
<dbReference type="SUPFAM" id="SSF46689">
    <property type="entry name" value="Homeodomain-like"/>
    <property type="match status" value="1"/>
</dbReference>
<accession>A0A2V2YA19</accession>
<name>A0A2V2YA19_9BACL</name>
<protein>
    <submittedName>
        <fullName evidence="1">Transposase</fullName>
    </submittedName>
</protein>